<evidence type="ECO:0000256" key="4">
    <source>
        <dbReference type="ARBA" id="ARBA00023163"/>
    </source>
</evidence>
<dbReference type="SUPFAM" id="SSF46689">
    <property type="entry name" value="Homeodomain-like"/>
    <property type="match status" value="1"/>
</dbReference>
<dbReference type="PANTHER" id="PTHR47506:SF1">
    <property type="entry name" value="HTH-TYPE TRANSCRIPTIONAL REGULATOR YJDC"/>
    <property type="match status" value="1"/>
</dbReference>
<proteinExistence type="predicted"/>
<dbReference type="InterPro" id="IPR036271">
    <property type="entry name" value="Tet_transcr_reg_TetR-rel_C_sf"/>
</dbReference>
<feature type="DNA-binding region" description="H-T-H motif" evidence="5">
    <location>
        <begin position="29"/>
        <end position="48"/>
    </location>
</feature>
<sequence length="201" mass="22817">MARPREFDEEAVLDAAIECFWLRGYEATSMRELTDKMGITGPSLYNAFGDKRSLYRKALAQYVERSFRDRVRRFEGHLPPREAIKAFFDEIIAMSLKDPQRKGCLIFNSALEVAPHDPEFQQVVADVTKQMEAFFYRCVKAGQLDGTINTGLSPKDVARLLLGVLVGVRVLARTRQERPLLEGILRPALALLDEPDSATRR</sequence>
<gene>
    <name evidence="7" type="ORF">BG61_36535</name>
</gene>
<evidence type="ECO:0000256" key="1">
    <source>
        <dbReference type="ARBA" id="ARBA00022491"/>
    </source>
</evidence>
<accession>A0A069PGF5</accession>
<organism evidence="7 8">
    <name type="scientific">Caballeronia glathei</name>
    <dbReference type="NCBI Taxonomy" id="60547"/>
    <lineage>
        <taxon>Bacteria</taxon>
        <taxon>Pseudomonadati</taxon>
        <taxon>Pseudomonadota</taxon>
        <taxon>Betaproteobacteria</taxon>
        <taxon>Burkholderiales</taxon>
        <taxon>Burkholderiaceae</taxon>
        <taxon>Caballeronia</taxon>
    </lineage>
</organism>
<dbReference type="Pfam" id="PF16925">
    <property type="entry name" value="TetR_C_13"/>
    <property type="match status" value="1"/>
</dbReference>
<dbReference type="Gene3D" id="1.10.10.60">
    <property type="entry name" value="Homeodomain-like"/>
    <property type="match status" value="1"/>
</dbReference>
<evidence type="ECO:0000259" key="6">
    <source>
        <dbReference type="PROSITE" id="PS50977"/>
    </source>
</evidence>
<dbReference type="GO" id="GO:0003677">
    <property type="term" value="F:DNA binding"/>
    <property type="evidence" value="ECO:0007669"/>
    <property type="project" value="UniProtKB-UniRule"/>
</dbReference>
<evidence type="ECO:0000256" key="2">
    <source>
        <dbReference type="ARBA" id="ARBA00023015"/>
    </source>
</evidence>
<evidence type="ECO:0000256" key="5">
    <source>
        <dbReference type="PROSITE-ProRule" id="PRU00335"/>
    </source>
</evidence>
<dbReference type="PRINTS" id="PR00455">
    <property type="entry name" value="HTHTETR"/>
</dbReference>
<dbReference type="AlphaFoldDB" id="A0A069PGF5"/>
<reference evidence="7 8" key="1">
    <citation type="submission" date="2014-03" db="EMBL/GenBank/DDBJ databases">
        <title>Draft Genome Sequences of Four Burkholderia Strains.</title>
        <authorList>
            <person name="Liu X.Y."/>
            <person name="Li C.X."/>
            <person name="Xu J.H."/>
        </authorList>
    </citation>
    <scope>NUCLEOTIDE SEQUENCE [LARGE SCALE GENOMIC DNA]</scope>
    <source>
        <strain evidence="7 8">DSM 50014</strain>
    </source>
</reference>
<evidence type="ECO:0000313" key="8">
    <source>
        <dbReference type="Proteomes" id="UP000027466"/>
    </source>
</evidence>
<keyword evidence="3 5" id="KW-0238">DNA-binding</keyword>
<name>A0A069PGF5_9BURK</name>
<dbReference type="RefSeq" id="WP_035928428.1">
    <property type="nucleotide sequence ID" value="NZ_CADFFX010000031.1"/>
</dbReference>
<dbReference type="InterPro" id="IPR023772">
    <property type="entry name" value="DNA-bd_HTH_TetR-type_CS"/>
</dbReference>
<dbReference type="Pfam" id="PF00440">
    <property type="entry name" value="TetR_N"/>
    <property type="match status" value="1"/>
</dbReference>
<protein>
    <submittedName>
        <fullName evidence="7">TetR family transcriptional regulator</fullName>
    </submittedName>
</protein>
<keyword evidence="4" id="KW-0804">Transcription</keyword>
<dbReference type="PROSITE" id="PS01081">
    <property type="entry name" value="HTH_TETR_1"/>
    <property type="match status" value="1"/>
</dbReference>
<dbReference type="Gene3D" id="1.10.357.10">
    <property type="entry name" value="Tetracycline Repressor, domain 2"/>
    <property type="match status" value="1"/>
</dbReference>
<dbReference type="InterPro" id="IPR009057">
    <property type="entry name" value="Homeodomain-like_sf"/>
</dbReference>
<dbReference type="InterPro" id="IPR011075">
    <property type="entry name" value="TetR_C"/>
</dbReference>
<keyword evidence="2" id="KW-0805">Transcription regulation</keyword>
<keyword evidence="8" id="KW-1185">Reference proteome</keyword>
<dbReference type="PANTHER" id="PTHR47506">
    <property type="entry name" value="TRANSCRIPTIONAL REGULATORY PROTEIN"/>
    <property type="match status" value="1"/>
</dbReference>
<keyword evidence="1" id="KW-0678">Repressor</keyword>
<dbReference type="Proteomes" id="UP000027466">
    <property type="component" value="Unassembled WGS sequence"/>
</dbReference>
<dbReference type="InterPro" id="IPR001647">
    <property type="entry name" value="HTH_TetR"/>
</dbReference>
<comment type="caution">
    <text evidence="7">The sequence shown here is derived from an EMBL/GenBank/DDBJ whole genome shotgun (WGS) entry which is preliminary data.</text>
</comment>
<dbReference type="EMBL" id="JFHC01000071">
    <property type="protein sequence ID" value="KDR38934.1"/>
    <property type="molecule type" value="Genomic_DNA"/>
</dbReference>
<evidence type="ECO:0000256" key="3">
    <source>
        <dbReference type="ARBA" id="ARBA00023125"/>
    </source>
</evidence>
<dbReference type="PROSITE" id="PS50977">
    <property type="entry name" value="HTH_TETR_2"/>
    <property type="match status" value="1"/>
</dbReference>
<dbReference type="SUPFAM" id="SSF48498">
    <property type="entry name" value="Tetracyclin repressor-like, C-terminal domain"/>
    <property type="match status" value="1"/>
</dbReference>
<evidence type="ECO:0000313" key="7">
    <source>
        <dbReference type="EMBL" id="KDR38934.1"/>
    </source>
</evidence>
<dbReference type="STRING" id="60547.GCA_000751215_01637"/>
<feature type="domain" description="HTH tetR-type" evidence="6">
    <location>
        <begin position="6"/>
        <end position="66"/>
    </location>
</feature>